<evidence type="ECO:0000256" key="6">
    <source>
        <dbReference type="ARBA" id="ARBA00022790"/>
    </source>
</evidence>
<evidence type="ECO:0000256" key="3">
    <source>
        <dbReference type="ARBA" id="ARBA00010417"/>
    </source>
</evidence>
<keyword evidence="10" id="KW-1185">Reference proteome</keyword>
<dbReference type="PANTHER" id="PTHR10855">
    <property type="entry name" value="26S PROTEASOME NON-ATPASE REGULATORY SUBUNIT 12/COP9 SIGNALOSOME COMPLEX SUBUNIT 4"/>
    <property type="match status" value="1"/>
</dbReference>
<keyword evidence="7" id="KW-0539">Nucleus</keyword>
<dbReference type="Proteomes" id="UP001626550">
    <property type="component" value="Unassembled WGS sequence"/>
</dbReference>
<evidence type="ECO:0000256" key="1">
    <source>
        <dbReference type="ARBA" id="ARBA00004123"/>
    </source>
</evidence>
<dbReference type="SMART" id="SM00088">
    <property type="entry name" value="PINT"/>
    <property type="match status" value="1"/>
</dbReference>
<dbReference type="PANTHER" id="PTHR10855:SF2">
    <property type="entry name" value="COP9 SIGNALOSOME COMPLEX SUBUNIT 4"/>
    <property type="match status" value="1"/>
</dbReference>
<evidence type="ECO:0000256" key="4">
    <source>
        <dbReference type="ARBA" id="ARBA00014881"/>
    </source>
</evidence>
<dbReference type="InterPro" id="IPR036388">
    <property type="entry name" value="WH-like_DNA-bd_sf"/>
</dbReference>
<gene>
    <name evidence="9" type="primary">COPS4</name>
    <name evidence="9" type="ORF">Ciccas_002010</name>
</gene>
<reference evidence="9 10" key="1">
    <citation type="submission" date="2024-11" db="EMBL/GenBank/DDBJ databases">
        <title>Adaptive evolution of stress response genes in parasites aligns with host niche diversity.</title>
        <authorList>
            <person name="Hahn C."/>
            <person name="Resl P."/>
        </authorList>
    </citation>
    <scope>NUCLEOTIDE SEQUENCE [LARGE SCALE GENOMIC DNA]</scope>
    <source>
        <strain evidence="9">EGGRZ-B1_66</strain>
        <tissue evidence="9">Body</tissue>
    </source>
</reference>
<sequence>MSEFEEKLQEIASCKQTAEATEKFEILLSTLVEDSSNEDFLARVRDILAKISQDTIMIILTKQLFTMLMNAIDFRPDNETVISAFNEVLRSLQVRNIAFEEQLLELRQLMSRRYEAMGRLEEAADILVGIQLESGQRIYEAKQKIEIYINIARLYLGCNKVASADNFVNRASVLTPDCSDEQTLLNYKVIFAKILDHKERFLEAGQRYAELSLKIDLLDETCRMDYLEHALAAAMLSGANQQRTKLLTNLYKDERCQCLDAYSVLEKMYFGQLISRSQLDSLAPLLEKHYSGILGLEAEKKKGLLERAMVEHNMIAASSLYTNIRLENLAKLLGVPIEDAEVIASNMISEDRLEGSIDQIDGYINFESRNQMLSAWSSQVESLCISVNHVVEMIEKAHPEWASALQTASHMES</sequence>
<name>A0ABD2QIF9_9PLAT</name>
<dbReference type="GO" id="GO:0005737">
    <property type="term" value="C:cytoplasm"/>
    <property type="evidence" value="ECO:0007669"/>
    <property type="project" value="UniProtKB-SubCell"/>
</dbReference>
<dbReference type="EMBL" id="JBJKFK010000146">
    <property type="protein sequence ID" value="KAL3319328.1"/>
    <property type="molecule type" value="Genomic_DNA"/>
</dbReference>
<proteinExistence type="inferred from homology"/>
<dbReference type="InterPro" id="IPR036390">
    <property type="entry name" value="WH_DNA-bd_sf"/>
</dbReference>
<accession>A0ABD2QIF9</accession>
<dbReference type="InterPro" id="IPR040134">
    <property type="entry name" value="PSMD12/CSN4"/>
</dbReference>
<dbReference type="AlphaFoldDB" id="A0ABD2QIF9"/>
<comment type="similarity">
    <text evidence="3">Belongs to the CSN4 family.</text>
</comment>
<dbReference type="Gene3D" id="1.10.10.10">
    <property type="entry name" value="Winged helix-like DNA-binding domain superfamily/Winged helix DNA-binding domain"/>
    <property type="match status" value="1"/>
</dbReference>
<evidence type="ECO:0000313" key="9">
    <source>
        <dbReference type="EMBL" id="KAL3319328.1"/>
    </source>
</evidence>
<evidence type="ECO:0000256" key="7">
    <source>
        <dbReference type="ARBA" id="ARBA00023242"/>
    </source>
</evidence>
<feature type="domain" description="PCI" evidence="8">
    <location>
        <begin position="206"/>
        <end position="371"/>
    </location>
</feature>
<evidence type="ECO:0000313" key="10">
    <source>
        <dbReference type="Proteomes" id="UP001626550"/>
    </source>
</evidence>
<dbReference type="Pfam" id="PF18420">
    <property type="entry name" value="CSN4_RPN5_eIF3a"/>
    <property type="match status" value="1"/>
</dbReference>
<evidence type="ECO:0000256" key="5">
    <source>
        <dbReference type="ARBA" id="ARBA00022490"/>
    </source>
</evidence>
<protein>
    <recommendedName>
        <fullName evidence="4">COP9 signalosome complex subunit 4</fullName>
    </recommendedName>
</protein>
<evidence type="ECO:0000256" key="2">
    <source>
        <dbReference type="ARBA" id="ARBA00004496"/>
    </source>
</evidence>
<dbReference type="PROSITE" id="PS50250">
    <property type="entry name" value="PCI"/>
    <property type="match status" value="1"/>
</dbReference>
<comment type="caution">
    <text evidence="9">The sequence shown here is derived from an EMBL/GenBank/DDBJ whole genome shotgun (WGS) entry which is preliminary data.</text>
</comment>
<organism evidence="9 10">
    <name type="scientific">Cichlidogyrus casuarinus</name>
    <dbReference type="NCBI Taxonomy" id="1844966"/>
    <lineage>
        <taxon>Eukaryota</taxon>
        <taxon>Metazoa</taxon>
        <taxon>Spiralia</taxon>
        <taxon>Lophotrochozoa</taxon>
        <taxon>Platyhelminthes</taxon>
        <taxon>Monogenea</taxon>
        <taxon>Monopisthocotylea</taxon>
        <taxon>Dactylogyridea</taxon>
        <taxon>Ancyrocephalidae</taxon>
        <taxon>Cichlidogyrus</taxon>
    </lineage>
</organism>
<dbReference type="InterPro" id="IPR000717">
    <property type="entry name" value="PCI_dom"/>
</dbReference>
<dbReference type="Pfam" id="PF01399">
    <property type="entry name" value="PCI"/>
    <property type="match status" value="1"/>
</dbReference>
<keyword evidence="5" id="KW-0963">Cytoplasm</keyword>
<dbReference type="SUPFAM" id="SSF46785">
    <property type="entry name" value="Winged helix' DNA-binding domain"/>
    <property type="match status" value="1"/>
</dbReference>
<keyword evidence="6" id="KW-0736">Signalosome</keyword>
<dbReference type="GO" id="GO:0008180">
    <property type="term" value="C:COP9 signalosome"/>
    <property type="evidence" value="ECO:0007669"/>
    <property type="project" value="UniProtKB-KW"/>
</dbReference>
<comment type="subcellular location">
    <subcellularLocation>
        <location evidence="2">Cytoplasm</location>
    </subcellularLocation>
    <subcellularLocation>
        <location evidence="1">Nucleus</location>
    </subcellularLocation>
</comment>
<dbReference type="Pfam" id="PF22241">
    <property type="entry name" value="PSMD12-CSN4_N"/>
    <property type="match status" value="1"/>
</dbReference>
<dbReference type="InterPro" id="IPR041406">
    <property type="entry name" value="CSN4_HTH"/>
</dbReference>
<dbReference type="InterPro" id="IPR054559">
    <property type="entry name" value="PSMD12-CSN4-like_N"/>
</dbReference>
<evidence type="ECO:0000259" key="8">
    <source>
        <dbReference type="PROSITE" id="PS50250"/>
    </source>
</evidence>